<dbReference type="EMBL" id="JBIRYL010000010">
    <property type="protein sequence ID" value="MFI2232938.1"/>
    <property type="molecule type" value="Genomic_DNA"/>
</dbReference>
<name>A0ABW7W583_9NOCA</name>
<keyword evidence="4" id="KW-1185">Reference proteome</keyword>
<evidence type="ECO:0000313" key="4">
    <source>
        <dbReference type="Proteomes" id="UP001611494"/>
    </source>
</evidence>
<dbReference type="Gene3D" id="1.10.10.10">
    <property type="entry name" value="Winged helix-like DNA-binding domain superfamily/Winged helix DNA-binding domain"/>
    <property type="match status" value="1"/>
</dbReference>
<dbReference type="InterPro" id="IPR036388">
    <property type="entry name" value="WH-like_DNA-bd_sf"/>
</dbReference>
<evidence type="ECO:0000259" key="2">
    <source>
        <dbReference type="PROSITE" id="PS50043"/>
    </source>
</evidence>
<dbReference type="RefSeq" id="WP_397064852.1">
    <property type="nucleotide sequence ID" value="NZ_JBIRYL010000010.1"/>
</dbReference>
<feature type="domain" description="HTH luxR-type" evidence="2">
    <location>
        <begin position="30"/>
        <end position="95"/>
    </location>
</feature>
<dbReference type="InterPro" id="IPR000792">
    <property type="entry name" value="Tscrpt_reg_LuxR_C"/>
</dbReference>
<sequence>MPALHDLRARPAAVGTCDRRLVAAPGPTADREPWSELTGAERTVALLAAAGWTDRAIAARRGTSVRTTEAQLASILRKLVIGSRYDITSFVPDHLVAQVRQEAEGATPRRRRLHRRAPERIRR</sequence>
<evidence type="ECO:0000256" key="1">
    <source>
        <dbReference type="SAM" id="MobiDB-lite"/>
    </source>
</evidence>
<evidence type="ECO:0000313" key="3">
    <source>
        <dbReference type="EMBL" id="MFI2232938.1"/>
    </source>
</evidence>
<accession>A0ABW7W583</accession>
<reference evidence="3 4" key="1">
    <citation type="submission" date="2024-10" db="EMBL/GenBank/DDBJ databases">
        <title>The Natural Products Discovery Center: Release of the First 8490 Sequenced Strains for Exploring Actinobacteria Biosynthetic Diversity.</title>
        <authorList>
            <person name="Kalkreuter E."/>
            <person name="Kautsar S.A."/>
            <person name="Yang D."/>
            <person name="Bader C.D."/>
            <person name="Teijaro C.N."/>
            <person name="Fluegel L."/>
            <person name="Davis C.M."/>
            <person name="Simpson J.R."/>
            <person name="Lauterbach L."/>
            <person name="Steele A.D."/>
            <person name="Gui C."/>
            <person name="Meng S."/>
            <person name="Li G."/>
            <person name="Viehrig K."/>
            <person name="Ye F."/>
            <person name="Su P."/>
            <person name="Kiefer A.F."/>
            <person name="Nichols A."/>
            <person name="Cepeda A.J."/>
            <person name="Yan W."/>
            <person name="Fan B."/>
            <person name="Jiang Y."/>
            <person name="Adhikari A."/>
            <person name="Zheng C.-J."/>
            <person name="Schuster L."/>
            <person name="Cowan T.M."/>
            <person name="Smanski M.J."/>
            <person name="Chevrette M.G."/>
            <person name="De Carvalho L.P.S."/>
            <person name="Shen B."/>
        </authorList>
    </citation>
    <scope>NUCLEOTIDE SEQUENCE [LARGE SCALE GENOMIC DNA]</scope>
    <source>
        <strain evidence="3 4">NPDC019377</strain>
    </source>
</reference>
<organism evidence="3 4">
    <name type="scientific">Nocardia testacea</name>
    <dbReference type="NCBI Taxonomy" id="248551"/>
    <lineage>
        <taxon>Bacteria</taxon>
        <taxon>Bacillati</taxon>
        <taxon>Actinomycetota</taxon>
        <taxon>Actinomycetes</taxon>
        <taxon>Mycobacteriales</taxon>
        <taxon>Nocardiaceae</taxon>
        <taxon>Nocardia</taxon>
    </lineage>
</organism>
<dbReference type="SMART" id="SM00421">
    <property type="entry name" value="HTH_LUXR"/>
    <property type="match status" value="1"/>
</dbReference>
<dbReference type="InterPro" id="IPR016032">
    <property type="entry name" value="Sig_transdc_resp-reg_C-effctor"/>
</dbReference>
<protein>
    <submittedName>
        <fullName evidence="3">Helix-turn-helix transcriptional regulator</fullName>
    </submittedName>
</protein>
<dbReference type="Proteomes" id="UP001611494">
    <property type="component" value="Unassembled WGS sequence"/>
</dbReference>
<feature type="region of interest" description="Disordered" evidence="1">
    <location>
        <begin position="101"/>
        <end position="123"/>
    </location>
</feature>
<dbReference type="SUPFAM" id="SSF46894">
    <property type="entry name" value="C-terminal effector domain of the bipartite response regulators"/>
    <property type="match status" value="1"/>
</dbReference>
<proteinExistence type="predicted"/>
<dbReference type="PROSITE" id="PS50043">
    <property type="entry name" value="HTH_LUXR_2"/>
    <property type="match status" value="1"/>
</dbReference>
<comment type="caution">
    <text evidence="3">The sequence shown here is derived from an EMBL/GenBank/DDBJ whole genome shotgun (WGS) entry which is preliminary data.</text>
</comment>
<gene>
    <name evidence="3" type="ORF">ACH49Z_24105</name>
</gene>